<dbReference type="EMBL" id="AP029266">
    <property type="protein sequence ID" value="BFG02741.1"/>
    <property type="molecule type" value="Genomic_DNA"/>
</dbReference>
<proteinExistence type="predicted"/>
<dbReference type="Proteomes" id="UP001500889">
    <property type="component" value="Chromosome A"/>
</dbReference>
<sequence>MESFDNYYNKLYSIIEGVLELPMWPDHELAEALVAMPIDEAQRKLHEAQAIAKLDERESIKLEDLQTFLKNECVASNTRNRLTRIEPQRTVCRLRTRLSRVTYSD</sequence>
<evidence type="ECO:0000313" key="1">
    <source>
        <dbReference type="EMBL" id="BFG02741.1"/>
    </source>
</evidence>
<reference evidence="1 2" key="1">
    <citation type="submission" date="2024-02" db="EMBL/GenBank/DDBJ databases">
        <title>A chromosome-level genome assembly of Drosophila madeirensis, a fruit fly species endemic to Madeira island.</title>
        <authorList>
            <person name="Tomihara K."/>
            <person name="Llopart A."/>
            <person name="Yamamoto D."/>
        </authorList>
    </citation>
    <scope>NUCLEOTIDE SEQUENCE [LARGE SCALE GENOMIC DNA]</scope>
    <source>
        <strain evidence="1 2">RF1</strain>
    </source>
</reference>
<organism evidence="1 2">
    <name type="scientific">Drosophila madeirensis</name>
    <name type="common">Fruit fly</name>
    <dbReference type="NCBI Taxonomy" id="30013"/>
    <lineage>
        <taxon>Eukaryota</taxon>
        <taxon>Metazoa</taxon>
        <taxon>Ecdysozoa</taxon>
        <taxon>Arthropoda</taxon>
        <taxon>Hexapoda</taxon>
        <taxon>Insecta</taxon>
        <taxon>Pterygota</taxon>
        <taxon>Neoptera</taxon>
        <taxon>Endopterygota</taxon>
        <taxon>Diptera</taxon>
        <taxon>Brachycera</taxon>
        <taxon>Muscomorpha</taxon>
        <taxon>Ephydroidea</taxon>
        <taxon>Drosophilidae</taxon>
        <taxon>Drosophila</taxon>
        <taxon>Sophophora</taxon>
    </lineage>
</organism>
<name>A0AAU9G5F7_DROMD</name>
<protein>
    <submittedName>
        <fullName evidence="1">Uncharacterized protein</fullName>
    </submittedName>
</protein>
<accession>A0AAU9G5F7</accession>
<evidence type="ECO:0000313" key="2">
    <source>
        <dbReference type="Proteomes" id="UP001500889"/>
    </source>
</evidence>
<dbReference type="AlphaFoldDB" id="A0AAU9G5F7"/>
<gene>
    <name evidence="1" type="ORF">DMAD_02170</name>
</gene>
<keyword evidence="2" id="KW-1185">Reference proteome</keyword>